<evidence type="ECO:0000313" key="2">
    <source>
        <dbReference type="EMBL" id="MBA4677728.1"/>
    </source>
</evidence>
<name>A0A7C9F9A9_OPUST</name>
<feature type="region of interest" description="Disordered" evidence="1">
    <location>
        <begin position="1"/>
        <end position="40"/>
    </location>
</feature>
<protein>
    <submittedName>
        <fullName evidence="2">Uncharacterized protein</fullName>
    </submittedName>
</protein>
<reference evidence="2" key="1">
    <citation type="journal article" date="2013" name="J. Plant Res.">
        <title>Effect of fungi and light on seed germination of three Opuntia species from semiarid lands of central Mexico.</title>
        <authorList>
            <person name="Delgado-Sanchez P."/>
            <person name="Jimenez-Bremont J.F."/>
            <person name="Guerrero-Gonzalez Mde L."/>
            <person name="Flores J."/>
        </authorList>
    </citation>
    <scope>NUCLEOTIDE SEQUENCE</scope>
    <source>
        <tissue evidence="2">Cladode</tissue>
    </source>
</reference>
<evidence type="ECO:0000256" key="1">
    <source>
        <dbReference type="SAM" id="MobiDB-lite"/>
    </source>
</evidence>
<proteinExistence type="predicted"/>
<sequence length="110" mass="11911">MPSRRSSDSNAATFSSSSSAHGAASKYSKQDNTPASNPIAAETFKMPRTLGTSSLINFLLKSLQYINLNVSIYTSTSSQSAISTAKGGEDPFLLFNFPAKNRLCPTRIWR</sequence>
<dbReference type="AlphaFoldDB" id="A0A7C9F9A9"/>
<feature type="compositionally biased region" description="Low complexity" evidence="1">
    <location>
        <begin position="8"/>
        <end position="27"/>
    </location>
</feature>
<organism evidence="2">
    <name type="scientific">Opuntia streptacantha</name>
    <name type="common">Prickly pear cactus</name>
    <name type="synonym">Opuntia cardona</name>
    <dbReference type="NCBI Taxonomy" id="393608"/>
    <lineage>
        <taxon>Eukaryota</taxon>
        <taxon>Viridiplantae</taxon>
        <taxon>Streptophyta</taxon>
        <taxon>Embryophyta</taxon>
        <taxon>Tracheophyta</taxon>
        <taxon>Spermatophyta</taxon>
        <taxon>Magnoliopsida</taxon>
        <taxon>eudicotyledons</taxon>
        <taxon>Gunneridae</taxon>
        <taxon>Pentapetalae</taxon>
        <taxon>Caryophyllales</taxon>
        <taxon>Cactineae</taxon>
        <taxon>Cactaceae</taxon>
        <taxon>Opuntioideae</taxon>
        <taxon>Opuntia</taxon>
    </lineage>
</organism>
<dbReference type="EMBL" id="GISG01276416">
    <property type="protein sequence ID" value="MBA4677728.1"/>
    <property type="molecule type" value="Transcribed_RNA"/>
</dbReference>
<accession>A0A7C9F9A9</accession>
<reference evidence="2" key="2">
    <citation type="submission" date="2020-07" db="EMBL/GenBank/DDBJ databases">
        <authorList>
            <person name="Vera ALvarez R."/>
            <person name="Arias-Moreno D.M."/>
            <person name="Jimenez-Jacinto V."/>
            <person name="Jimenez-Bremont J.F."/>
            <person name="Swaminathan K."/>
            <person name="Moose S.P."/>
            <person name="Guerrero-Gonzalez M.L."/>
            <person name="Marino-Ramirez L."/>
            <person name="Landsman D."/>
            <person name="Rodriguez-Kessler M."/>
            <person name="Delgado-Sanchez P."/>
        </authorList>
    </citation>
    <scope>NUCLEOTIDE SEQUENCE</scope>
    <source>
        <tissue evidence="2">Cladode</tissue>
    </source>
</reference>